<dbReference type="SUPFAM" id="SSF50249">
    <property type="entry name" value="Nucleic acid-binding proteins"/>
    <property type="match status" value="1"/>
</dbReference>
<reference evidence="4" key="1">
    <citation type="journal article" date="2017" name="Parasit. Vectors">
        <title>Sialotranscriptomics of Rhipicephalus zambeziensis reveals intricate expression profiles of secretory proteins and suggests tight temporal transcriptional regulation during blood-feeding.</title>
        <authorList>
            <person name="de Castro M.H."/>
            <person name="de Klerk D."/>
            <person name="Pienaar R."/>
            <person name="Rees D.J.G."/>
            <person name="Mans B.J."/>
        </authorList>
    </citation>
    <scope>NUCLEOTIDE SEQUENCE</scope>
    <source>
        <tissue evidence="4">Salivary glands</tissue>
    </source>
</reference>
<dbReference type="GO" id="GO:0003735">
    <property type="term" value="F:structural constituent of ribosome"/>
    <property type="evidence" value="ECO:0007669"/>
    <property type="project" value="InterPro"/>
</dbReference>
<comment type="similarity">
    <text evidence="1">Belongs to the universal ribosomal protein uS17 family.</text>
</comment>
<dbReference type="Gene3D" id="2.40.50.140">
    <property type="entry name" value="Nucleic acid-binding proteins"/>
    <property type="match status" value="1"/>
</dbReference>
<dbReference type="Pfam" id="PF00366">
    <property type="entry name" value="Ribosomal_S17"/>
    <property type="match status" value="1"/>
</dbReference>
<dbReference type="GO" id="GO:0005763">
    <property type="term" value="C:mitochondrial small ribosomal subunit"/>
    <property type="evidence" value="ECO:0007669"/>
    <property type="project" value="InterPro"/>
</dbReference>
<evidence type="ECO:0000256" key="3">
    <source>
        <dbReference type="ARBA" id="ARBA00023274"/>
    </source>
</evidence>
<proteinExistence type="inferred from homology"/>
<dbReference type="GO" id="GO:0032543">
    <property type="term" value="P:mitochondrial translation"/>
    <property type="evidence" value="ECO:0007669"/>
    <property type="project" value="TreeGrafter"/>
</dbReference>
<keyword evidence="3" id="KW-0687">Ribonucleoprotein</keyword>
<name>A0A224Z353_9ACAR</name>
<protein>
    <submittedName>
        <fullName evidence="4">Mitochondrial/ ribosomal s17-like protein</fullName>
    </submittedName>
</protein>
<keyword evidence="2" id="KW-0689">Ribosomal protein</keyword>
<dbReference type="EMBL" id="GFPF01009857">
    <property type="protein sequence ID" value="MAA21003.1"/>
    <property type="molecule type" value="Transcribed_RNA"/>
</dbReference>
<evidence type="ECO:0000256" key="1">
    <source>
        <dbReference type="ARBA" id="ARBA00010254"/>
    </source>
</evidence>
<evidence type="ECO:0000313" key="4">
    <source>
        <dbReference type="EMBL" id="MAA21003.1"/>
    </source>
</evidence>
<organism evidence="4">
    <name type="scientific">Rhipicephalus zambeziensis</name>
    <dbReference type="NCBI Taxonomy" id="60191"/>
    <lineage>
        <taxon>Eukaryota</taxon>
        <taxon>Metazoa</taxon>
        <taxon>Ecdysozoa</taxon>
        <taxon>Arthropoda</taxon>
        <taxon>Chelicerata</taxon>
        <taxon>Arachnida</taxon>
        <taxon>Acari</taxon>
        <taxon>Parasitiformes</taxon>
        <taxon>Ixodida</taxon>
        <taxon>Ixodoidea</taxon>
        <taxon>Ixodidae</taxon>
        <taxon>Rhipicephalinae</taxon>
        <taxon>Rhipicephalus</taxon>
        <taxon>Rhipicephalus</taxon>
    </lineage>
</organism>
<dbReference type="PANTHER" id="PTHR24088:SF0">
    <property type="entry name" value="SMALL RIBOSOMAL SUBUNIT PROTEIN US17M"/>
    <property type="match status" value="1"/>
</dbReference>
<dbReference type="PANTHER" id="PTHR24088">
    <property type="entry name" value="28S RIBOSOMAL PROTEIN S17, MITOCHONDRIAL"/>
    <property type="match status" value="1"/>
</dbReference>
<dbReference type="InterPro" id="IPR012340">
    <property type="entry name" value="NA-bd_OB-fold"/>
</dbReference>
<accession>A0A224Z353</accession>
<sequence>MAALTSPALLLGKCVSSAVKKTVRVVVTRFELDTFLMAHYKKRTEYEVLDANEECEPGDWVLVKKHHPCGEKTLGKRQNTQKENVGCNTTLKFLHHSP</sequence>
<dbReference type="InterPro" id="IPR039193">
    <property type="entry name" value="Ribosomal_uS17m_metazoa"/>
</dbReference>
<dbReference type="InterPro" id="IPR000266">
    <property type="entry name" value="Ribosomal_uS17"/>
</dbReference>
<evidence type="ECO:0000256" key="2">
    <source>
        <dbReference type="ARBA" id="ARBA00022980"/>
    </source>
</evidence>
<dbReference type="AlphaFoldDB" id="A0A224Z353"/>